<evidence type="ECO:0000313" key="2">
    <source>
        <dbReference type="EMBL" id="BCS00534.1"/>
    </source>
</evidence>
<reference evidence="2" key="2">
    <citation type="submission" date="2021-02" db="EMBL/GenBank/DDBJ databases">
        <title>Aspergillus luchuensis mut. kawachii IFO 4304 genome sequence.</title>
        <authorList>
            <person name="Mori K."/>
            <person name="Kadooka C."/>
            <person name="Goto M."/>
            <person name="Futagami T."/>
        </authorList>
    </citation>
    <scope>NUCLEOTIDE SEQUENCE</scope>
    <source>
        <strain evidence="2">IFO 4308</strain>
    </source>
</reference>
<dbReference type="AlphaFoldDB" id="A0A7R7ZZF5"/>
<evidence type="ECO:0000313" key="3">
    <source>
        <dbReference type="Proteomes" id="UP000661280"/>
    </source>
</evidence>
<dbReference type="GeneID" id="64961855"/>
<dbReference type="RefSeq" id="XP_041544296.1">
    <property type="nucleotide sequence ID" value="XM_041690741.1"/>
</dbReference>
<gene>
    <name evidence="2" type="ORF">AKAW2_50875A</name>
</gene>
<proteinExistence type="predicted"/>
<organism evidence="2 3">
    <name type="scientific">Aspergillus kawachii</name>
    <name type="common">White koji mold</name>
    <name type="synonym">Aspergillus awamori var. kawachi</name>
    <dbReference type="NCBI Taxonomy" id="1069201"/>
    <lineage>
        <taxon>Eukaryota</taxon>
        <taxon>Fungi</taxon>
        <taxon>Dikarya</taxon>
        <taxon>Ascomycota</taxon>
        <taxon>Pezizomycotina</taxon>
        <taxon>Eurotiomycetes</taxon>
        <taxon>Eurotiomycetidae</taxon>
        <taxon>Eurotiales</taxon>
        <taxon>Aspergillaceae</taxon>
        <taxon>Aspergillus</taxon>
        <taxon>Aspergillus subgen. Circumdati</taxon>
    </lineage>
</organism>
<dbReference type="Proteomes" id="UP000661280">
    <property type="component" value="Chromosome 5"/>
</dbReference>
<sequence>MEPTKMVSSRVFSCPRNTAFATLGIEFHPTSLDPETAEITKRKGQCKVDLKEPGRSDHESRRVAGKILGRGIWTSECDGGETRGSRLIAQHGVNDALALSHSL</sequence>
<accession>A0A7R7ZZF5</accession>
<protein>
    <submittedName>
        <fullName evidence="2">Uncharacterized protein</fullName>
    </submittedName>
</protein>
<feature type="region of interest" description="Disordered" evidence="1">
    <location>
        <begin position="39"/>
        <end position="60"/>
    </location>
</feature>
<reference evidence="2" key="1">
    <citation type="submission" date="2021-01" db="EMBL/GenBank/DDBJ databases">
        <authorList>
            <consortium name="Aspergillus luchuensis mut. kawachii IFO 4304 genome sequencing consortium"/>
            <person name="Kazuki M."/>
            <person name="Futagami T."/>
        </authorList>
    </citation>
    <scope>NUCLEOTIDE SEQUENCE</scope>
    <source>
        <strain evidence="2">IFO 4308</strain>
    </source>
</reference>
<keyword evidence="3" id="KW-1185">Reference proteome</keyword>
<name>A0A7R7ZZF5_ASPKA</name>
<evidence type="ECO:0000256" key="1">
    <source>
        <dbReference type="SAM" id="MobiDB-lite"/>
    </source>
</evidence>
<dbReference type="OrthoDB" id="10612160at2759"/>
<dbReference type="KEGG" id="aluc:AKAW2_50875A"/>
<dbReference type="EMBL" id="AP024429">
    <property type="protein sequence ID" value="BCS00534.1"/>
    <property type="molecule type" value="Genomic_DNA"/>
</dbReference>